<feature type="domain" description="Flagellar hook protein FlgE/F/G-like D1" evidence="9">
    <location>
        <begin position="95"/>
        <end position="157"/>
    </location>
</feature>
<dbReference type="InterPro" id="IPR020013">
    <property type="entry name" value="Flagellar_FlgE/F/G"/>
</dbReference>
<comment type="similarity">
    <text evidence="2 5">Belongs to the flagella basal body rod proteins family.</text>
</comment>
<dbReference type="PANTHER" id="PTHR30435">
    <property type="entry name" value="FLAGELLAR PROTEIN"/>
    <property type="match status" value="1"/>
</dbReference>
<protein>
    <recommendedName>
        <fullName evidence="3 5">Flagellar hook protein FlgE</fullName>
    </recommendedName>
</protein>
<dbReference type="InterPro" id="IPR001444">
    <property type="entry name" value="Flag_bb_rod_N"/>
</dbReference>
<reference evidence="10 11" key="1">
    <citation type="submission" date="2019-07" db="EMBL/GenBank/DDBJ databases">
        <title>Quadrisphaera sp. strain DD2A genome sequencing and assembly.</title>
        <authorList>
            <person name="Kim I."/>
        </authorList>
    </citation>
    <scope>NUCLEOTIDE SEQUENCE [LARGE SCALE GENOMIC DNA]</scope>
    <source>
        <strain evidence="10 11">DD2A</strain>
    </source>
</reference>
<dbReference type="NCBIfam" id="TIGR03506">
    <property type="entry name" value="FlgEFG_subfam"/>
    <property type="match status" value="1"/>
</dbReference>
<keyword evidence="10" id="KW-0966">Cell projection</keyword>
<evidence type="ECO:0000256" key="5">
    <source>
        <dbReference type="RuleBase" id="RU362116"/>
    </source>
</evidence>
<dbReference type="Pfam" id="PF07559">
    <property type="entry name" value="FlgE_D2"/>
    <property type="match status" value="1"/>
</dbReference>
<evidence type="ECO:0000259" key="6">
    <source>
        <dbReference type="Pfam" id="PF00460"/>
    </source>
</evidence>
<keyword evidence="4 5" id="KW-0975">Bacterial flagellum</keyword>
<dbReference type="SUPFAM" id="SSF117143">
    <property type="entry name" value="Flagellar hook protein flgE"/>
    <property type="match status" value="1"/>
</dbReference>
<dbReference type="InterPro" id="IPR011491">
    <property type="entry name" value="FlgE_D2"/>
</dbReference>
<dbReference type="InterPro" id="IPR010930">
    <property type="entry name" value="Flg_bb/hook_C_dom"/>
</dbReference>
<dbReference type="Proteomes" id="UP000321234">
    <property type="component" value="Unassembled WGS sequence"/>
</dbReference>
<evidence type="ECO:0000256" key="1">
    <source>
        <dbReference type="ARBA" id="ARBA00004117"/>
    </source>
</evidence>
<dbReference type="InterPro" id="IPR053967">
    <property type="entry name" value="LlgE_F_G-like_D1"/>
</dbReference>
<evidence type="ECO:0000259" key="9">
    <source>
        <dbReference type="Pfam" id="PF22692"/>
    </source>
</evidence>
<comment type="caution">
    <text evidence="10">The sequence shown here is derived from an EMBL/GenBank/DDBJ whole genome shotgun (WGS) entry which is preliminary data.</text>
</comment>
<proteinExistence type="inferred from homology"/>
<evidence type="ECO:0000256" key="2">
    <source>
        <dbReference type="ARBA" id="ARBA00009677"/>
    </source>
</evidence>
<dbReference type="Pfam" id="PF22692">
    <property type="entry name" value="LlgE_F_G_D1"/>
    <property type="match status" value="1"/>
</dbReference>
<dbReference type="PANTHER" id="PTHR30435:SF1">
    <property type="entry name" value="FLAGELLAR HOOK PROTEIN FLGE"/>
    <property type="match status" value="1"/>
</dbReference>
<dbReference type="AlphaFoldDB" id="A0A5C8ZCA7"/>
<evidence type="ECO:0000313" key="11">
    <source>
        <dbReference type="Proteomes" id="UP000321234"/>
    </source>
</evidence>
<feature type="domain" description="Flagellar hook protein FlgE D2" evidence="8">
    <location>
        <begin position="197"/>
        <end position="317"/>
    </location>
</feature>
<organism evidence="10 11">
    <name type="scientific">Quadrisphaera setariae</name>
    <dbReference type="NCBI Taxonomy" id="2593304"/>
    <lineage>
        <taxon>Bacteria</taxon>
        <taxon>Bacillati</taxon>
        <taxon>Actinomycetota</taxon>
        <taxon>Actinomycetes</taxon>
        <taxon>Kineosporiales</taxon>
        <taxon>Kineosporiaceae</taxon>
        <taxon>Quadrisphaera</taxon>
    </lineage>
</organism>
<keyword evidence="11" id="KW-1185">Reference proteome</keyword>
<evidence type="ECO:0000256" key="4">
    <source>
        <dbReference type="ARBA" id="ARBA00023143"/>
    </source>
</evidence>
<feature type="domain" description="Flagellar basal body rod protein N-terminal" evidence="6">
    <location>
        <begin position="5"/>
        <end position="35"/>
    </location>
</feature>
<keyword evidence="10" id="KW-0969">Cilium</keyword>
<comment type="function">
    <text evidence="5">A flexible structure which links the flagellar filament to the drive apparatus in the basal body.</text>
</comment>
<dbReference type="Pfam" id="PF00460">
    <property type="entry name" value="Flg_bb_rod"/>
    <property type="match status" value="1"/>
</dbReference>
<name>A0A5C8ZCA7_9ACTN</name>
<dbReference type="GO" id="GO:0005829">
    <property type="term" value="C:cytosol"/>
    <property type="evidence" value="ECO:0007669"/>
    <property type="project" value="TreeGrafter"/>
</dbReference>
<evidence type="ECO:0000256" key="3">
    <source>
        <dbReference type="ARBA" id="ARBA00019015"/>
    </source>
</evidence>
<sequence length="457" mass="46037">MLRSLYAGISGLRSQQTLMDVTGNNIANVNTTAFKSSTTQFQDTLSQVVAAAGRATAGDGGTNPAQIGLGVRVAGITTNFTQGAAQLTGKSTDMMIQGDGFFVVNKGNEQMYTRAGSFSFDALGQMVTADGAILQGWAANPDGSVPTTGQTTNLTIPAGQLRQPQGTKTFSMAGNFADDAPVKAAGTTITSGTTTLSALNTSDPGSTFGPVTMTGYDNLGKAVPVSLVFVHNAGGGSTNDEWKAYSYNASSTPAAGALTDTGAKVTFKADGTPDLTTAGATVGTTTVAAGQALGLSGALAFDWKNVTGYAGTNAVKNNAGVTTSSQSTGTVSAQDGAPAGSIAAFALGADGTITGTFDNGFKQVLGKVALANFSNPSGLTKSGNSLYSSTTNSGFAQVGPANVAGRGSIAGGTLEMSNVDLSQEFTNLIVAQRGFQANSRVITASDEMLQELGNMKR</sequence>
<dbReference type="EMBL" id="VKAC01000010">
    <property type="protein sequence ID" value="TXR55074.1"/>
    <property type="molecule type" value="Genomic_DNA"/>
</dbReference>
<dbReference type="InterPro" id="IPR037925">
    <property type="entry name" value="FlgE/F/G-like"/>
</dbReference>
<evidence type="ECO:0000259" key="8">
    <source>
        <dbReference type="Pfam" id="PF07559"/>
    </source>
</evidence>
<gene>
    <name evidence="10" type="ORF">FMM08_16425</name>
</gene>
<accession>A0A5C8ZCA7</accession>
<keyword evidence="10" id="KW-0282">Flagellum</keyword>
<dbReference type="GO" id="GO:0009425">
    <property type="term" value="C:bacterial-type flagellum basal body"/>
    <property type="evidence" value="ECO:0007669"/>
    <property type="project" value="UniProtKB-SubCell"/>
</dbReference>
<evidence type="ECO:0000313" key="10">
    <source>
        <dbReference type="EMBL" id="TXR55074.1"/>
    </source>
</evidence>
<dbReference type="GO" id="GO:0071978">
    <property type="term" value="P:bacterial-type flagellum-dependent swarming motility"/>
    <property type="evidence" value="ECO:0007669"/>
    <property type="project" value="TreeGrafter"/>
</dbReference>
<dbReference type="GO" id="GO:0009424">
    <property type="term" value="C:bacterial-type flagellum hook"/>
    <property type="evidence" value="ECO:0007669"/>
    <property type="project" value="TreeGrafter"/>
</dbReference>
<dbReference type="Pfam" id="PF06429">
    <property type="entry name" value="Flg_bbr_C"/>
    <property type="match status" value="1"/>
</dbReference>
<comment type="subcellular location">
    <subcellularLocation>
        <location evidence="1 5">Bacterial flagellum basal body</location>
    </subcellularLocation>
</comment>
<dbReference type="OrthoDB" id="9804559at2"/>
<feature type="domain" description="Flagellar basal-body/hook protein C-terminal" evidence="7">
    <location>
        <begin position="411"/>
        <end position="453"/>
    </location>
</feature>
<dbReference type="RefSeq" id="WP_147927464.1">
    <property type="nucleotide sequence ID" value="NZ_VKAC01000010.1"/>
</dbReference>
<evidence type="ECO:0000259" key="7">
    <source>
        <dbReference type="Pfam" id="PF06429"/>
    </source>
</evidence>